<organism evidence="5 6">
    <name type="scientific">Etheostoma spectabile</name>
    <name type="common">orangethroat darter</name>
    <dbReference type="NCBI Taxonomy" id="54343"/>
    <lineage>
        <taxon>Eukaryota</taxon>
        <taxon>Metazoa</taxon>
        <taxon>Chordata</taxon>
        <taxon>Craniata</taxon>
        <taxon>Vertebrata</taxon>
        <taxon>Euteleostomi</taxon>
        <taxon>Actinopterygii</taxon>
        <taxon>Neopterygii</taxon>
        <taxon>Teleostei</taxon>
        <taxon>Neoteleostei</taxon>
        <taxon>Acanthomorphata</taxon>
        <taxon>Eupercaria</taxon>
        <taxon>Perciformes</taxon>
        <taxon>Percoidei</taxon>
        <taxon>Percidae</taxon>
        <taxon>Etheostomatinae</taxon>
        <taxon>Etheostoma</taxon>
    </lineage>
</organism>
<evidence type="ECO:0000256" key="2">
    <source>
        <dbReference type="SAM" id="Phobius"/>
    </source>
</evidence>
<dbReference type="Pfam" id="PF07686">
    <property type="entry name" value="V-set"/>
    <property type="match status" value="1"/>
</dbReference>
<dbReference type="GO" id="GO:0009897">
    <property type="term" value="C:external side of plasma membrane"/>
    <property type="evidence" value="ECO:0007669"/>
    <property type="project" value="TreeGrafter"/>
</dbReference>
<dbReference type="EMBL" id="VOFY01000021">
    <property type="protein sequence ID" value="KAA8581301.1"/>
    <property type="molecule type" value="Genomic_DNA"/>
</dbReference>
<dbReference type="GO" id="GO:0030183">
    <property type="term" value="P:B cell differentiation"/>
    <property type="evidence" value="ECO:0007669"/>
    <property type="project" value="TreeGrafter"/>
</dbReference>
<sequence length="208" mass="23545">MGWLLAGCCGLALLNISVALNPAMRITQRPRFYGVKPRRNVGIHCLSSKKVPHARVQWYKADKYDSRKKEIKAGERFVFHSSNLTQNVLLFIHRLQIDDAGVYFCKLNDTWGAGTAVQVAKPLDLSQALYRSKMKDALIVLQGLVLVVFIASLLLRKQHLQLEKRDIIYEEPETDHIYEGLAIETCGGDLYEDLCVYAQPEGAEAPWE</sequence>
<feature type="domain" description="Ig-like" evidence="4">
    <location>
        <begin position="22"/>
        <end position="124"/>
    </location>
</feature>
<dbReference type="SMART" id="SM00409">
    <property type="entry name" value="IG"/>
    <property type="match status" value="1"/>
</dbReference>
<reference evidence="5 6" key="1">
    <citation type="submission" date="2019-08" db="EMBL/GenBank/DDBJ databases">
        <title>A chromosome-level genome assembly, high-density linkage maps, and genome scans reveal the genomic architecture of hybrid incompatibilities underlying speciation via character displacement in darters (Percidae: Etheostominae).</title>
        <authorList>
            <person name="Moran R.L."/>
            <person name="Catchen J.M."/>
            <person name="Fuller R.C."/>
        </authorList>
    </citation>
    <scope>NUCLEOTIDE SEQUENCE [LARGE SCALE GENOMIC DNA]</scope>
    <source>
        <strain evidence="5">EspeVRDwgs_2016</strain>
        <tissue evidence="5">Muscle</tissue>
    </source>
</reference>
<dbReference type="PANTHER" id="PTHR14334:SF2">
    <property type="entry name" value="B-CELL ANTIGEN RECEPTOR COMPLEX-ASSOCIATED PROTEIN BETA CHAIN"/>
    <property type="match status" value="1"/>
</dbReference>
<dbReference type="PROSITE" id="PS50835">
    <property type="entry name" value="IG_LIKE"/>
    <property type="match status" value="1"/>
</dbReference>
<feature type="chain" id="PRO_5023862332" description="Ig-like domain-containing protein" evidence="3">
    <location>
        <begin position="20"/>
        <end position="208"/>
    </location>
</feature>
<dbReference type="InterPro" id="IPR036179">
    <property type="entry name" value="Ig-like_dom_sf"/>
</dbReference>
<keyword evidence="2" id="KW-0472">Membrane</keyword>
<dbReference type="InterPro" id="IPR007110">
    <property type="entry name" value="Ig-like_dom"/>
</dbReference>
<dbReference type="Proteomes" id="UP000327493">
    <property type="component" value="Chromosome 21"/>
</dbReference>
<keyword evidence="1" id="KW-0393">Immunoglobulin domain</keyword>
<comment type="caution">
    <text evidence="5">The sequence shown here is derived from an EMBL/GenBank/DDBJ whole genome shotgun (WGS) entry which is preliminary data.</text>
</comment>
<evidence type="ECO:0000256" key="3">
    <source>
        <dbReference type="SAM" id="SignalP"/>
    </source>
</evidence>
<proteinExistence type="predicted"/>
<evidence type="ECO:0000256" key="1">
    <source>
        <dbReference type="ARBA" id="ARBA00023319"/>
    </source>
</evidence>
<dbReference type="CDD" id="cd00099">
    <property type="entry name" value="IgV"/>
    <property type="match status" value="1"/>
</dbReference>
<gene>
    <name evidence="5" type="ORF">FQN60_002882</name>
</gene>
<dbReference type="GO" id="GO:0019815">
    <property type="term" value="C:B cell receptor complex"/>
    <property type="evidence" value="ECO:0007669"/>
    <property type="project" value="TreeGrafter"/>
</dbReference>
<evidence type="ECO:0000313" key="5">
    <source>
        <dbReference type="EMBL" id="KAA8581301.1"/>
    </source>
</evidence>
<evidence type="ECO:0000259" key="4">
    <source>
        <dbReference type="PROSITE" id="PS50835"/>
    </source>
</evidence>
<keyword evidence="2" id="KW-0812">Transmembrane</keyword>
<name>A0A5J5CMW7_9PERO</name>
<dbReference type="AlphaFoldDB" id="A0A5J5CMW7"/>
<keyword evidence="2" id="KW-1133">Transmembrane helix</keyword>
<dbReference type="InterPro" id="IPR013106">
    <property type="entry name" value="Ig_V-set"/>
</dbReference>
<dbReference type="Gene3D" id="2.60.40.10">
    <property type="entry name" value="Immunoglobulins"/>
    <property type="match status" value="1"/>
</dbReference>
<dbReference type="GO" id="GO:0050853">
    <property type="term" value="P:B cell receptor signaling pathway"/>
    <property type="evidence" value="ECO:0007669"/>
    <property type="project" value="TreeGrafter"/>
</dbReference>
<feature type="signal peptide" evidence="3">
    <location>
        <begin position="1"/>
        <end position="19"/>
    </location>
</feature>
<keyword evidence="3" id="KW-0732">Signal</keyword>
<protein>
    <recommendedName>
        <fullName evidence="4">Ig-like domain-containing protein</fullName>
    </recommendedName>
</protein>
<dbReference type="InterPro" id="IPR013783">
    <property type="entry name" value="Ig-like_fold"/>
</dbReference>
<keyword evidence="6" id="KW-1185">Reference proteome</keyword>
<dbReference type="PANTHER" id="PTHR14334">
    <property type="entry name" value="B-CELL ANTIGEN RECEPTOR COMPLEX-ASSOCIATED PROTEIN"/>
    <property type="match status" value="1"/>
</dbReference>
<dbReference type="InterPro" id="IPR003599">
    <property type="entry name" value="Ig_sub"/>
</dbReference>
<feature type="transmembrane region" description="Helical" evidence="2">
    <location>
        <begin position="137"/>
        <end position="155"/>
    </location>
</feature>
<dbReference type="OrthoDB" id="9894386at2759"/>
<accession>A0A5J5CMW7</accession>
<dbReference type="SUPFAM" id="SSF48726">
    <property type="entry name" value="Immunoglobulin"/>
    <property type="match status" value="1"/>
</dbReference>
<evidence type="ECO:0000313" key="6">
    <source>
        <dbReference type="Proteomes" id="UP000327493"/>
    </source>
</evidence>